<dbReference type="CDD" id="cd06267">
    <property type="entry name" value="PBP1_LacI_sugar_binding-like"/>
    <property type="match status" value="1"/>
</dbReference>
<evidence type="ECO:0000256" key="1">
    <source>
        <dbReference type="ARBA" id="ARBA00023015"/>
    </source>
</evidence>
<dbReference type="InterPro" id="IPR036388">
    <property type="entry name" value="WH-like_DNA-bd_sf"/>
</dbReference>
<dbReference type="KEGG" id="ccot:CCAX7_10260"/>
<dbReference type="PRINTS" id="PR00035">
    <property type="entry name" value="HTHGNTR"/>
</dbReference>
<keyword evidence="5" id="KW-1185">Reference proteome</keyword>
<dbReference type="CDD" id="cd07377">
    <property type="entry name" value="WHTH_GntR"/>
    <property type="match status" value="1"/>
</dbReference>
<keyword evidence="3" id="KW-0804">Transcription</keyword>
<dbReference type="PANTHER" id="PTHR30146:SF153">
    <property type="entry name" value="LACTOSE OPERON REPRESSOR"/>
    <property type="match status" value="1"/>
</dbReference>
<dbReference type="Gene3D" id="3.40.50.2300">
    <property type="match status" value="2"/>
</dbReference>
<dbReference type="SUPFAM" id="SSF53822">
    <property type="entry name" value="Periplasmic binding protein-like I"/>
    <property type="match status" value="1"/>
</dbReference>
<keyword evidence="1" id="KW-0805">Transcription regulation</keyword>
<accession>A0A402CUH6</accession>
<gene>
    <name evidence="4" type="primary">malR</name>
    <name evidence="4" type="ORF">CCAX7_10260</name>
</gene>
<dbReference type="InterPro" id="IPR036390">
    <property type="entry name" value="WH_DNA-bd_sf"/>
</dbReference>
<evidence type="ECO:0000313" key="4">
    <source>
        <dbReference type="EMBL" id="BDI28975.1"/>
    </source>
</evidence>
<dbReference type="InterPro" id="IPR028082">
    <property type="entry name" value="Peripla_BP_I"/>
</dbReference>
<evidence type="ECO:0000256" key="3">
    <source>
        <dbReference type="ARBA" id="ARBA00023163"/>
    </source>
</evidence>
<protein>
    <submittedName>
        <fullName evidence="4">HTH-type transcriptional regulator MalR</fullName>
    </submittedName>
</protein>
<dbReference type="SMART" id="SM00345">
    <property type="entry name" value="HTH_GNTR"/>
    <property type="match status" value="1"/>
</dbReference>
<dbReference type="SUPFAM" id="SSF46785">
    <property type="entry name" value="Winged helix' DNA-binding domain"/>
    <property type="match status" value="1"/>
</dbReference>
<dbReference type="GO" id="GO:0003700">
    <property type="term" value="F:DNA-binding transcription factor activity"/>
    <property type="evidence" value="ECO:0007669"/>
    <property type="project" value="InterPro"/>
</dbReference>
<dbReference type="PROSITE" id="PS50949">
    <property type="entry name" value="HTH_GNTR"/>
    <property type="match status" value="1"/>
</dbReference>
<name>A0A402CUH6_9BACT</name>
<dbReference type="Gene3D" id="1.10.10.10">
    <property type="entry name" value="Winged helix-like DNA-binding domain superfamily/Winged helix DNA-binding domain"/>
    <property type="match status" value="1"/>
</dbReference>
<reference evidence="4 5" key="1">
    <citation type="journal article" date="2019" name="Int. J. Syst. Evol. Microbiol.">
        <title>Capsulimonas corticalis gen. nov., sp. nov., an aerobic capsulated bacterium, of a novel bacterial order, Capsulimonadales ord. nov., of the class Armatimonadia of the phylum Armatimonadetes.</title>
        <authorList>
            <person name="Li J."/>
            <person name="Kudo C."/>
            <person name="Tonouchi A."/>
        </authorList>
    </citation>
    <scope>NUCLEOTIDE SEQUENCE [LARGE SCALE GENOMIC DNA]</scope>
    <source>
        <strain evidence="4 5">AX-7</strain>
    </source>
</reference>
<dbReference type="GO" id="GO:0000976">
    <property type="term" value="F:transcription cis-regulatory region binding"/>
    <property type="evidence" value="ECO:0007669"/>
    <property type="project" value="TreeGrafter"/>
</dbReference>
<evidence type="ECO:0000313" key="5">
    <source>
        <dbReference type="Proteomes" id="UP000287394"/>
    </source>
</evidence>
<dbReference type="Pfam" id="PF00392">
    <property type="entry name" value="GntR"/>
    <property type="match status" value="1"/>
</dbReference>
<organism evidence="4 5">
    <name type="scientific">Capsulimonas corticalis</name>
    <dbReference type="NCBI Taxonomy" id="2219043"/>
    <lineage>
        <taxon>Bacteria</taxon>
        <taxon>Bacillati</taxon>
        <taxon>Armatimonadota</taxon>
        <taxon>Armatimonadia</taxon>
        <taxon>Capsulimonadales</taxon>
        <taxon>Capsulimonadaceae</taxon>
        <taxon>Capsulimonas</taxon>
    </lineage>
</organism>
<keyword evidence="2" id="KW-0238">DNA-binding</keyword>
<dbReference type="EMBL" id="AP025739">
    <property type="protein sequence ID" value="BDI28975.1"/>
    <property type="molecule type" value="Genomic_DNA"/>
</dbReference>
<dbReference type="PANTHER" id="PTHR30146">
    <property type="entry name" value="LACI-RELATED TRANSCRIPTIONAL REPRESSOR"/>
    <property type="match status" value="1"/>
</dbReference>
<dbReference type="Proteomes" id="UP000287394">
    <property type="component" value="Chromosome"/>
</dbReference>
<evidence type="ECO:0000256" key="2">
    <source>
        <dbReference type="ARBA" id="ARBA00023125"/>
    </source>
</evidence>
<dbReference type="InterPro" id="IPR000524">
    <property type="entry name" value="Tscrpt_reg_HTH_GntR"/>
</dbReference>
<sequence length="376" mass="41931">MDLKRIPGAPLHAQINQQIVRMIEQQFRDGEAFYSEQELTQAFGVSRVTIRRALQDLDRMGYLVRKAGYGATVRKSGAHLTQEQADAVPQRAAPDAGGRRLRSIGLIGSGWQSEYIAAMVDKLTRACLERGVELKLRLMDRERPEAVLDQITEGPEEEALLLFVGDRLAVTLHRTLRERGYRTISLDTASAHYEGRVVATDSRAAVRLGLEHLFALGHERITLMVNEYFREEDVQRKIEEFLETMDTHGLSGRIACSVQRGYEGGYAMMPDIWRGADEERPTAIMTVSDAGAWAALRWLREHGVAVPEQVSVVGFEDASSSRYVTPPLTTIAHPIDALTARAVEMLLAPSWAETHPVHEMIPPALVVRESTGPARQ</sequence>
<dbReference type="AlphaFoldDB" id="A0A402CUH6"/>
<dbReference type="InterPro" id="IPR046335">
    <property type="entry name" value="LacI/GalR-like_sensor"/>
</dbReference>
<proteinExistence type="predicted"/>
<dbReference type="Pfam" id="PF13377">
    <property type="entry name" value="Peripla_BP_3"/>
    <property type="match status" value="1"/>
</dbReference>